<sequence length="471" mass="51901">MKTSLFYRQSARLLSAGCVLALLFLSGCLEQSFVWSPDGQRAVVINLANRELMLCAADGQLLPPRVAAVSRVAWLGDSQRLVLARRHTEATWSGLAAAMSPDEVREIVARAEIAWQKLQSGAGWSRLGGAAGLFSDQDPMGKFVGIYLRDQRGQTLRPQLTADEWDDLSRQTAEVHELTVARIEREQIVLGPTLSRGIEEIIEIRVSPGDRAVAFVSEAALTKPKESRLRIALLDGNAPAQLVSERVAAQPDWTTDGRSLVYFQAAGAASNDDLRLGTLIRRDVLDSSGAIRISSDQSYLAGWIFSEQTRVRCLRDGRILFNAAEISLPIAAEDYGEQREQLFALDPVRQSTLVRMIPRKQQEDLPKGLAFFEVSPDEQQVLFGDLSGQVCVLTLASGAVDYVQQPEKQNLQGAPVWRNDGSFTYTRRTPAKHGQKPARAAEVVLRRGRAETVLSATWPDEVVNALVSERN</sequence>
<dbReference type="STRING" id="452637.Oter_1539"/>
<dbReference type="RefSeq" id="WP_012374361.1">
    <property type="nucleotide sequence ID" value="NC_010571.1"/>
</dbReference>
<dbReference type="EMBL" id="CP001032">
    <property type="protein sequence ID" value="ACB74823.1"/>
    <property type="molecule type" value="Genomic_DNA"/>
</dbReference>
<dbReference type="KEGG" id="ote:Oter_1539"/>
<gene>
    <name evidence="1" type="ordered locus">Oter_1539</name>
</gene>
<dbReference type="PROSITE" id="PS51257">
    <property type="entry name" value="PROKAR_LIPOPROTEIN"/>
    <property type="match status" value="1"/>
</dbReference>
<reference evidence="1 2" key="1">
    <citation type="journal article" date="2011" name="J. Bacteriol.">
        <title>Genome sequence of the verrucomicrobium Opitutus terrae PB90-1, an abundant inhabitant of rice paddy soil ecosystems.</title>
        <authorList>
            <person name="van Passel M.W."/>
            <person name="Kant R."/>
            <person name="Palva A."/>
            <person name="Copeland A."/>
            <person name="Lucas S."/>
            <person name="Lapidus A."/>
            <person name="Glavina del Rio T."/>
            <person name="Pitluck S."/>
            <person name="Goltsman E."/>
            <person name="Clum A."/>
            <person name="Sun H."/>
            <person name="Schmutz J."/>
            <person name="Larimer F.W."/>
            <person name="Land M.L."/>
            <person name="Hauser L."/>
            <person name="Kyrpides N."/>
            <person name="Mikhailova N."/>
            <person name="Richardson P.P."/>
            <person name="Janssen P.H."/>
            <person name="de Vos W.M."/>
            <person name="Smidt H."/>
        </authorList>
    </citation>
    <scope>NUCLEOTIDE SEQUENCE [LARGE SCALE GENOMIC DNA]</scope>
    <source>
        <strain evidence="2">DSM 11246 / JCM 15787 / PB90-1</strain>
    </source>
</reference>
<dbReference type="AlphaFoldDB" id="B1ZTN7"/>
<dbReference type="OrthoDB" id="188580at2"/>
<proteinExistence type="predicted"/>
<dbReference type="Proteomes" id="UP000007013">
    <property type="component" value="Chromosome"/>
</dbReference>
<dbReference type="InterPro" id="IPR011042">
    <property type="entry name" value="6-blade_b-propeller_TolB-like"/>
</dbReference>
<evidence type="ECO:0000313" key="1">
    <source>
        <dbReference type="EMBL" id="ACB74823.1"/>
    </source>
</evidence>
<accession>B1ZTN7</accession>
<evidence type="ECO:0008006" key="3">
    <source>
        <dbReference type="Google" id="ProtNLM"/>
    </source>
</evidence>
<dbReference type="HOGENOM" id="CLU_579823_0_0_0"/>
<protein>
    <recommendedName>
        <fullName evidence="3">WD40 domain protein beta Propeller</fullName>
    </recommendedName>
</protein>
<dbReference type="SUPFAM" id="SSF82171">
    <property type="entry name" value="DPP6 N-terminal domain-like"/>
    <property type="match status" value="1"/>
</dbReference>
<keyword evidence="2" id="KW-1185">Reference proteome</keyword>
<name>B1ZTN7_OPITP</name>
<dbReference type="Gene3D" id="2.120.10.30">
    <property type="entry name" value="TolB, C-terminal domain"/>
    <property type="match status" value="1"/>
</dbReference>
<organism evidence="1 2">
    <name type="scientific">Opitutus terrae (strain DSM 11246 / JCM 15787 / PB90-1)</name>
    <dbReference type="NCBI Taxonomy" id="452637"/>
    <lineage>
        <taxon>Bacteria</taxon>
        <taxon>Pseudomonadati</taxon>
        <taxon>Verrucomicrobiota</taxon>
        <taxon>Opitutia</taxon>
        <taxon>Opitutales</taxon>
        <taxon>Opitutaceae</taxon>
        <taxon>Opitutus</taxon>
    </lineage>
</organism>
<dbReference type="eggNOG" id="ENOG502ZWXI">
    <property type="taxonomic scope" value="Bacteria"/>
</dbReference>
<evidence type="ECO:0000313" key="2">
    <source>
        <dbReference type="Proteomes" id="UP000007013"/>
    </source>
</evidence>